<dbReference type="InterPro" id="IPR010982">
    <property type="entry name" value="Lambda_DNA-bd_dom_sf"/>
</dbReference>
<organism evidence="3 4">
    <name type="scientific">Thermomonospora umbrina</name>
    <dbReference type="NCBI Taxonomy" id="111806"/>
    <lineage>
        <taxon>Bacteria</taxon>
        <taxon>Bacillati</taxon>
        <taxon>Actinomycetota</taxon>
        <taxon>Actinomycetes</taxon>
        <taxon>Streptosporangiales</taxon>
        <taxon>Thermomonosporaceae</taxon>
        <taxon>Thermomonospora</taxon>
    </lineage>
</organism>
<dbReference type="RefSeq" id="WP_116024569.1">
    <property type="nucleotide sequence ID" value="NZ_QTTT01000001.1"/>
</dbReference>
<feature type="region of interest" description="Disordered" evidence="1">
    <location>
        <begin position="223"/>
        <end position="248"/>
    </location>
</feature>
<dbReference type="SUPFAM" id="SSF47413">
    <property type="entry name" value="lambda repressor-like DNA-binding domains"/>
    <property type="match status" value="1"/>
</dbReference>
<dbReference type="PANTHER" id="PTHR34475:SF1">
    <property type="entry name" value="CYTOSKELETON PROTEIN RODZ"/>
    <property type="match status" value="1"/>
</dbReference>
<proteinExistence type="predicted"/>
<dbReference type="EMBL" id="QTTT01000001">
    <property type="protein sequence ID" value="REE99231.1"/>
    <property type="molecule type" value="Genomic_DNA"/>
</dbReference>
<dbReference type="Pfam" id="PF13464">
    <property type="entry name" value="RodZ_C"/>
    <property type="match status" value="1"/>
</dbReference>
<dbReference type="PANTHER" id="PTHR34475">
    <property type="match status" value="1"/>
</dbReference>
<dbReference type="Gene3D" id="1.10.260.40">
    <property type="entry name" value="lambda repressor-like DNA-binding domains"/>
    <property type="match status" value="1"/>
</dbReference>
<dbReference type="InterPro" id="IPR025194">
    <property type="entry name" value="RodZ-like_C"/>
</dbReference>
<evidence type="ECO:0000259" key="2">
    <source>
        <dbReference type="Pfam" id="PF13464"/>
    </source>
</evidence>
<dbReference type="Pfam" id="PF13413">
    <property type="entry name" value="HTH_25"/>
    <property type="match status" value="1"/>
</dbReference>
<evidence type="ECO:0000313" key="4">
    <source>
        <dbReference type="Proteomes" id="UP000256661"/>
    </source>
</evidence>
<evidence type="ECO:0000313" key="3">
    <source>
        <dbReference type="EMBL" id="REE99231.1"/>
    </source>
</evidence>
<accession>A0A3D9T650</accession>
<dbReference type="Proteomes" id="UP000256661">
    <property type="component" value="Unassembled WGS sequence"/>
</dbReference>
<dbReference type="AlphaFoldDB" id="A0A3D9T650"/>
<keyword evidence="4" id="KW-1185">Reference proteome</keyword>
<feature type="region of interest" description="Disordered" evidence="1">
    <location>
        <begin position="128"/>
        <end position="157"/>
    </location>
</feature>
<gene>
    <name evidence="3" type="ORF">DFJ69_4739</name>
</gene>
<feature type="domain" description="Cytoskeleton protein RodZ-like C-terminal" evidence="2">
    <location>
        <begin position="170"/>
        <end position="238"/>
    </location>
</feature>
<name>A0A3D9T650_9ACTN</name>
<sequence>MSIGETLATARRAAGLTVGQVSERTRIRGALISGIEADDYSSCGGNFYVRGHIRSIARVVGIDPEPLIREYDEAHGMLEPVSAAAAFEAEIPVKIRERRSPNWSAAMAGALVLVLLYTVVRVLGSTGGPEQNARPVARPSAAKPAATSTGRPPSDDAIAVVPRKDVEVKVKAKRSSWLNVRDEKGRQLFSGLLPAGESMEWTAKKKIRVLIGNGGGVTLTVNGKDLGSPGTDGQVLRLSFGPGDPEGA</sequence>
<comment type="caution">
    <text evidence="3">The sequence shown here is derived from an EMBL/GenBank/DDBJ whole genome shotgun (WGS) entry which is preliminary data.</text>
</comment>
<evidence type="ECO:0000256" key="1">
    <source>
        <dbReference type="SAM" id="MobiDB-lite"/>
    </source>
</evidence>
<protein>
    <submittedName>
        <fullName evidence="3">Cytoskeletal protein RodZ</fullName>
    </submittedName>
</protein>
<dbReference type="OrthoDB" id="5243487at2"/>
<dbReference type="InterPro" id="IPR050400">
    <property type="entry name" value="Bact_Cytoskel_RodZ"/>
</dbReference>
<reference evidence="3 4" key="1">
    <citation type="submission" date="2018-08" db="EMBL/GenBank/DDBJ databases">
        <title>Sequencing the genomes of 1000 actinobacteria strains.</title>
        <authorList>
            <person name="Klenk H.-P."/>
        </authorList>
    </citation>
    <scope>NUCLEOTIDE SEQUENCE [LARGE SCALE GENOMIC DNA]</scope>
    <source>
        <strain evidence="3 4">DSM 43927</strain>
    </source>
</reference>
<dbReference type="GO" id="GO:0003677">
    <property type="term" value="F:DNA binding"/>
    <property type="evidence" value="ECO:0007669"/>
    <property type="project" value="InterPro"/>
</dbReference>